<protein>
    <submittedName>
        <fullName evidence="2">Uncharacterized protein</fullName>
    </submittedName>
</protein>
<feature type="compositionally biased region" description="Acidic residues" evidence="1">
    <location>
        <begin position="75"/>
        <end position="85"/>
    </location>
</feature>
<dbReference type="EMBL" id="JAODUO010006324">
    <property type="protein sequence ID" value="KAK2139570.1"/>
    <property type="molecule type" value="Genomic_DNA"/>
</dbReference>
<organism evidence="2 3">
    <name type="scientific">Ridgeia piscesae</name>
    <name type="common">Tubeworm</name>
    <dbReference type="NCBI Taxonomy" id="27915"/>
    <lineage>
        <taxon>Eukaryota</taxon>
        <taxon>Metazoa</taxon>
        <taxon>Spiralia</taxon>
        <taxon>Lophotrochozoa</taxon>
        <taxon>Annelida</taxon>
        <taxon>Polychaeta</taxon>
        <taxon>Sedentaria</taxon>
        <taxon>Canalipalpata</taxon>
        <taxon>Sabellida</taxon>
        <taxon>Siboglinidae</taxon>
        <taxon>Ridgeia</taxon>
    </lineage>
</organism>
<sequence>MLETDLVEQDQLPLMCALRACLKCLWSAFLSAEVPFSPPVPPPFTKSAPACLEVPTSGDDKNVSSSVMYPYNSEKEDDDDDDDLSDNFNFLARSGLMKKDVTEDDSHRTD</sequence>
<accession>A0AAD9MN49</accession>
<proteinExistence type="predicted"/>
<evidence type="ECO:0000313" key="3">
    <source>
        <dbReference type="Proteomes" id="UP001209878"/>
    </source>
</evidence>
<feature type="region of interest" description="Disordered" evidence="1">
    <location>
        <begin position="45"/>
        <end position="87"/>
    </location>
</feature>
<comment type="caution">
    <text evidence="2">The sequence shown here is derived from an EMBL/GenBank/DDBJ whole genome shotgun (WGS) entry which is preliminary data.</text>
</comment>
<name>A0AAD9MN49_RIDPI</name>
<gene>
    <name evidence="2" type="ORF">NP493_6056g00014</name>
</gene>
<evidence type="ECO:0000313" key="2">
    <source>
        <dbReference type="EMBL" id="KAK2139570.1"/>
    </source>
</evidence>
<dbReference type="AlphaFoldDB" id="A0AAD9MN49"/>
<reference evidence="2" key="1">
    <citation type="journal article" date="2023" name="Mol. Biol. Evol.">
        <title>Third-Generation Sequencing Reveals the Adaptive Role of the Epigenome in Three Deep-Sea Polychaetes.</title>
        <authorList>
            <person name="Perez M."/>
            <person name="Aroh O."/>
            <person name="Sun Y."/>
            <person name="Lan Y."/>
            <person name="Juniper S.K."/>
            <person name="Young C.R."/>
            <person name="Angers B."/>
            <person name="Qian P.Y."/>
        </authorList>
    </citation>
    <scope>NUCLEOTIDE SEQUENCE</scope>
    <source>
        <strain evidence="2">R07B-5</strain>
    </source>
</reference>
<keyword evidence="3" id="KW-1185">Reference proteome</keyword>
<evidence type="ECO:0000256" key="1">
    <source>
        <dbReference type="SAM" id="MobiDB-lite"/>
    </source>
</evidence>
<dbReference type="Proteomes" id="UP001209878">
    <property type="component" value="Unassembled WGS sequence"/>
</dbReference>